<dbReference type="KEGG" id="ave:Arcve_1280"/>
<dbReference type="AlphaFoldDB" id="F2KN10"/>
<dbReference type="Pfam" id="PF04472">
    <property type="entry name" value="SepF"/>
    <property type="match status" value="1"/>
</dbReference>
<evidence type="ECO:0000313" key="2">
    <source>
        <dbReference type="Proteomes" id="UP000008136"/>
    </source>
</evidence>
<name>F2KN10_ARCVS</name>
<reference evidence="1 2" key="1">
    <citation type="submission" date="2011-03" db="EMBL/GenBank/DDBJ databases">
        <title>The complete genome of Archaeoglobus veneficus SNP6.</title>
        <authorList>
            <consortium name="US DOE Joint Genome Institute (JGI-PGF)"/>
            <person name="Lucas S."/>
            <person name="Copeland A."/>
            <person name="Lapidus A."/>
            <person name="Bruce D."/>
            <person name="Goodwin L."/>
            <person name="Pitluck S."/>
            <person name="Kyrpides N."/>
            <person name="Mavromatis K."/>
            <person name="Pagani I."/>
            <person name="Ivanova N."/>
            <person name="Mikhailova N."/>
            <person name="Lu M."/>
            <person name="Detter J.C."/>
            <person name="Tapia R."/>
            <person name="Han C."/>
            <person name="Land M."/>
            <person name="Hauser L."/>
            <person name="Markowitz V."/>
            <person name="Cheng J.-F."/>
            <person name="Hugenholtz P."/>
            <person name="Woyke T."/>
            <person name="Wu D."/>
            <person name="Spring S."/>
            <person name="Brambilla E."/>
            <person name="Klenk H.-P."/>
            <person name="Eisen J.A."/>
        </authorList>
    </citation>
    <scope>NUCLEOTIDE SEQUENCE [LARGE SCALE GENOMIC DNA]</scope>
    <source>
        <strain>SNP6</strain>
    </source>
</reference>
<dbReference type="GeneID" id="10394401"/>
<protein>
    <recommendedName>
        <fullName evidence="3">DUF552 domain-containing protein</fullName>
    </recommendedName>
</protein>
<dbReference type="RefSeq" id="WP_013683948.1">
    <property type="nucleotide sequence ID" value="NC_015320.1"/>
</dbReference>
<accession>F2KN10</accession>
<dbReference type="Gene3D" id="3.30.110.150">
    <property type="entry name" value="SepF-like protein"/>
    <property type="match status" value="1"/>
</dbReference>
<dbReference type="EMBL" id="CP002588">
    <property type="protein sequence ID" value="AEA47286.1"/>
    <property type="molecule type" value="Genomic_DNA"/>
</dbReference>
<gene>
    <name evidence="1" type="ordered locus">Arcve_1280</name>
</gene>
<organism evidence="1 2">
    <name type="scientific">Archaeoglobus veneficus (strain DSM 11195 / SNP6)</name>
    <dbReference type="NCBI Taxonomy" id="693661"/>
    <lineage>
        <taxon>Archaea</taxon>
        <taxon>Methanobacteriati</taxon>
        <taxon>Methanobacteriota</taxon>
        <taxon>Archaeoglobi</taxon>
        <taxon>Archaeoglobales</taxon>
        <taxon>Archaeoglobaceae</taxon>
        <taxon>Archaeoglobus</taxon>
    </lineage>
</organism>
<evidence type="ECO:0000313" key="1">
    <source>
        <dbReference type="EMBL" id="AEA47286.1"/>
    </source>
</evidence>
<sequence length="123" mass="13790">MGLMEKLLGKSERITPPDYEELDLSEYETEIAGEAETYVKVAEITGLNEVAEIRRQVYEGNIVIADIAFLKHDKLTLDRILKDLKQLADDINGDIVGLGEDYVIVTPTGIKVDRNKIRGTKRA</sequence>
<dbReference type="Proteomes" id="UP000008136">
    <property type="component" value="Chromosome"/>
</dbReference>
<dbReference type="HOGENOM" id="CLU_131897_1_0_2"/>
<dbReference type="OrthoDB" id="56189at2157"/>
<dbReference type="InterPro" id="IPR038594">
    <property type="entry name" value="SepF-like_sf"/>
</dbReference>
<evidence type="ECO:0008006" key="3">
    <source>
        <dbReference type="Google" id="ProtNLM"/>
    </source>
</evidence>
<proteinExistence type="predicted"/>
<keyword evidence="2" id="KW-1185">Reference proteome</keyword>
<dbReference type="PIRSF" id="PIRSF019313">
    <property type="entry name" value="UCP019313"/>
    <property type="match status" value="1"/>
</dbReference>
<dbReference type="InterPro" id="IPR007561">
    <property type="entry name" value="Cell_div_SepF/SepF-rel"/>
</dbReference>
<dbReference type="STRING" id="693661.Arcve_1280"/>
<dbReference type="InterPro" id="IPR012426">
    <property type="entry name" value="SepF_arc"/>
</dbReference>
<dbReference type="eggNOG" id="arCOG02263">
    <property type="taxonomic scope" value="Archaea"/>
</dbReference>